<evidence type="ECO:0000313" key="2">
    <source>
        <dbReference type="WBParaSite" id="nRc.2.0.1.t48269-RA"/>
    </source>
</evidence>
<name>A0A915LB03_ROMCU</name>
<sequence length="216" mass="24808">MKNFQFTVPMPADSTASSYLRYVQLAFSKGRMFIFETFTATPEDWTALFSLVDNEHTIVVSFDGADDWAGIYALLGTQFRTDHQKKNKDPIVKAIHFDAYPVIRNIDISPSLYELAWQIGFFPEKRALKATVSAMWGLDVSKLMLKVPTALRFFNNLAHLSYNRKFLRTRPSTPITPFYCFWLSAITASSPKYTTHPCCFPTSRWRPLKSTTSPRH</sequence>
<organism evidence="1 2">
    <name type="scientific">Romanomermis culicivorax</name>
    <name type="common">Nematode worm</name>
    <dbReference type="NCBI Taxonomy" id="13658"/>
    <lineage>
        <taxon>Eukaryota</taxon>
        <taxon>Metazoa</taxon>
        <taxon>Ecdysozoa</taxon>
        <taxon>Nematoda</taxon>
        <taxon>Enoplea</taxon>
        <taxon>Dorylaimia</taxon>
        <taxon>Mermithida</taxon>
        <taxon>Mermithoidea</taxon>
        <taxon>Mermithidae</taxon>
        <taxon>Romanomermis</taxon>
    </lineage>
</organism>
<evidence type="ECO:0000313" key="1">
    <source>
        <dbReference type="Proteomes" id="UP000887565"/>
    </source>
</evidence>
<dbReference type="WBParaSite" id="nRc.2.0.1.t48269-RA">
    <property type="protein sequence ID" value="nRc.2.0.1.t48269-RA"/>
    <property type="gene ID" value="nRc.2.0.1.g48269"/>
</dbReference>
<keyword evidence="1" id="KW-1185">Reference proteome</keyword>
<dbReference type="Proteomes" id="UP000887565">
    <property type="component" value="Unplaced"/>
</dbReference>
<proteinExistence type="predicted"/>
<dbReference type="AlphaFoldDB" id="A0A915LB03"/>
<accession>A0A915LB03</accession>
<reference evidence="2" key="1">
    <citation type="submission" date="2022-11" db="UniProtKB">
        <authorList>
            <consortium name="WormBaseParasite"/>
        </authorList>
    </citation>
    <scope>IDENTIFICATION</scope>
</reference>
<protein>
    <submittedName>
        <fullName evidence="2">Uncharacterized protein</fullName>
    </submittedName>
</protein>